<dbReference type="Gene3D" id="2.60.40.10">
    <property type="entry name" value="Immunoglobulins"/>
    <property type="match status" value="1"/>
</dbReference>
<sequence>SSSVSTEFLVDAYGKHMFTCKTVCEHKKKLICGIDLESGDPPDEPRNVSCIQYGTAGRPTCTWDKGRLTHINTTYAIR</sequence>
<feature type="non-terminal residue" evidence="1">
    <location>
        <position position="1"/>
    </location>
</feature>
<dbReference type="EMBL" id="VWYV01000376">
    <property type="protein sequence ID" value="NXE09359.1"/>
    <property type="molecule type" value="Genomic_DNA"/>
</dbReference>
<dbReference type="SUPFAM" id="SSF49265">
    <property type="entry name" value="Fibronectin type III"/>
    <property type="match status" value="1"/>
</dbReference>
<reference evidence="1 2" key="1">
    <citation type="submission" date="2019-09" db="EMBL/GenBank/DDBJ databases">
        <title>Bird 10,000 Genomes (B10K) Project - Family phase.</title>
        <authorList>
            <person name="Zhang G."/>
        </authorList>
    </citation>
    <scope>NUCLEOTIDE SEQUENCE [LARGE SCALE GENOMIC DNA]</scope>
    <source>
        <strain evidence="1">B10K-CU-031-23</strain>
    </source>
</reference>
<evidence type="ECO:0000313" key="2">
    <source>
        <dbReference type="Proteomes" id="UP000533896"/>
    </source>
</evidence>
<keyword evidence="2" id="KW-1185">Reference proteome</keyword>
<name>A0A7K8JX63_9AVES</name>
<dbReference type="AlphaFoldDB" id="A0A7K8JX63"/>
<dbReference type="Proteomes" id="UP000533896">
    <property type="component" value="Unassembled WGS sequence"/>
</dbReference>
<dbReference type="OrthoDB" id="10005435at2759"/>
<feature type="non-terminal residue" evidence="1">
    <location>
        <position position="78"/>
    </location>
</feature>
<gene>
    <name evidence="1" type="primary">Il12rb2</name>
    <name evidence="1" type="ORF">LOPRUF_R03561</name>
</gene>
<evidence type="ECO:0000313" key="1">
    <source>
        <dbReference type="EMBL" id="NXE09359.1"/>
    </source>
</evidence>
<dbReference type="InterPro" id="IPR013783">
    <property type="entry name" value="Ig-like_fold"/>
</dbReference>
<accession>A0A7K8JX63</accession>
<protein>
    <submittedName>
        <fullName evidence="1">I12R2 protein</fullName>
    </submittedName>
</protein>
<proteinExistence type="predicted"/>
<dbReference type="InterPro" id="IPR036116">
    <property type="entry name" value="FN3_sf"/>
</dbReference>
<organism evidence="1 2">
    <name type="scientific">Lophotis ruficrista</name>
    <dbReference type="NCBI Taxonomy" id="172689"/>
    <lineage>
        <taxon>Eukaryota</taxon>
        <taxon>Metazoa</taxon>
        <taxon>Chordata</taxon>
        <taxon>Craniata</taxon>
        <taxon>Vertebrata</taxon>
        <taxon>Euteleostomi</taxon>
        <taxon>Archelosauria</taxon>
        <taxon>Archosauria</taxon>
        <taxon>Dinosauria</taxon>
        <taxon>Saurischia</taxon>
        <taxon>Theropoda</taxon>
        <taxon>Coelurosauria</taxon>
        <taxon>Aves</taxon>
        <taxon>Neognathae</taxon>
        <taxon>Neoaves</taxon>
        <taxon>Otidimorphae</taxon>
        <taxon>Otidiformes</taxon>
        <taxon>Otididae</taxon>
        <taxon>Lophotis</taxon>
    </lineage>
</organism>
<comment type="caution">
    <text evidence="1">The sequence shown here is derived from an EMBL/GenBank/DDBJ whole genome shotgun (WGS) entry which is preliminary data.</text>
</comment>